<dbReference type="PANTHER" id="PTHR35807">
    <property type="entry name" value="TRANSCRIPTIONAL REGULATOR REDD-RELATED"/>
    <property type="match status" value="1"/>
</dbReference>
<dbReference type="InterPro" id="IPR001867">
    <property type="entry name" value="OmpR/PhoB-type_DNA-bd"/>
</dbReference>
<evidence type="ECO:0000256" key="1">
    <source>
        <dbReference type="ARBA" id="ARBA00005820"/>
    </source>
</evidence>
<protein>
    <submittedName>
        <fullName evidence="8">DNA-binding SARP family transcriptional activator</fullName>
    </submittedName>
</protein>
<keyword evidence="6" id="KW-0175">Coiled coil</keyword>
<dbReference type="EMBL" id="JAUSQZ010000001">
    <property type="protein sequence ID" value="MDP9830962.1"/>
    <property type="molecule type" value="Genomic_DNA"/>
</dbReference>
<keyword evidence="4" id="KW-0804">Transcription</keyword>
<evidence type="ECO:0000256" key="5">
    <source>
        <dbReference type="PROSITE-ProRule" id="PRU01091"/>
    </source>
</evidence>
<dbReference type="PANTHER" id="PTHR35807:SF1">
    <property type="entry name" value="TRANSCRIPTIONAL REGULATOR REDD"/>
    <property type="match status" value="1"/>
</dbReference>
<dbReference type="SUPFAM" id="SSF48452">
    <property type="entry name" value="TPR-like"/>
    <property type="match status" value="2"/>
</dbReference>
<comment type="caution">
    <text evidence="8">The sequence shown here is derived from an EMBL/GenBank/DDBJ whole genome shotgun (WGS) entry which is preliminary data.</text>
</comment>
<evidence type="ECO:0000313" key="9">
    <source>
        <dbReference type="Proteomes" id="UP001235712"/>
    </source>
</evidence>
<dbReference type="Pfam" id="PF00486">
    <property type="entry name" value="Trans_reg_C"/>
    <property type="match status" value="1"/>
</dbReference>
<dbReference type="InterPro" id="IPR051677">
    <property type="entry name" value="AfsR-DnrI-RedD_regulator"/>
</dbReference>
<comment type="similarity">
    <text evidence="1">Belongs to the AfsR/DnrI/RedD regulatory family.</text>
</comment>
<dbReference type="InterPro" id="IPR005158">
    <property type="entry name" value="BTAD"/>
</dbReference>
<sequence>MSTGAQEPPTEYWFQLLGPLRFWRAGVEMETGPRQQRCLLALLLARAGQPVSVSEMVDVLWGDEPTASAVNVIHRYIGALRRLVEPDLAAREQSSWLVRHGNSYRLTAGPEASDVVAFRDLVERARALSRDHDYAQSLELYQKAIELWSGPCATDLADSGPATAVFSSLNRQLFEVAMEAADLAMRLGMADRLLSPLRRAASWDQLNEPLHARLMTLLHEAGHRAEAFAVYDTLRTRLDEELGLEPGPECRAVQQRLLAVAPVTAEPDTDRRESTYDEVYNPPASVVVRPAQLPPDLPVFVGREDETDVVTGLLQRRREEPQAAPLVVALSGMGGVGKSTFAVHLAHLLAPEHADGQLYLDLRGSGDGEQSVSTGEALTLLLHSLGVPAASVPEQVAAQVGMYRSLSVGKRMIVLLDNAHAVQQVRPLVPNSAHSLVLVTSRTPLAGLAAVEGARLLLMDLPTVEAAREILLARLPLTGQSPDPAVVDDIVELCGRLPLALALVAAQMAARPWFSLRAVADGLRDAPRLEAFGHDESNNDPRSVFAWSYRHLGEEAARLFRYLSIRIGPAISDAACASLLGTDLATTRGLLHELTGSALILEIEPGRYSSHILVRAYAEELFLAIDSPAERQEAGTRLLHHYQHSSFAAHVAVRPHLRPVPPLGLARSVTPETPANFHVAMAWFVTERPVLVEAVTRATDRRFGVEPWRLALTLQQYFQRGAFFQDWMNVMSTALQAARRDEDREGQAYSLRSLAGAYFFFGRYQEALDLLEEAGQLFTALRRPEELGYVHTNRGDVLVKLKRHEEALAEYQQAHRQFVTSGNVMREVRAMSEVGHTLALLGDNEEAEVQLRSALARNDEVGNLEQEGQIRVYIGRLQTGLKDYRSAIKELEDAVLVLNRVGHRTLEFDALLMIIESWLALEDHESAWKTWHTAHELARTFQNGGTLQTTERLERLRPPENPEVG</sequence>
<feature type="domain" description="OmpR/PhoB-type" evidence="7">
    <location>
        <begin position="1"/>
        <end position="108"/>
    </location>
</feature>
<dbReference type="SMART" id="SM01043">
    <property type="entry name" value="BTAD"/>
    <property type="match status" value="1"/>
</dbReference>
<dbReference type="Pfam" id="PF03704">
    <property type="entry name" value="BTAD"/>
    <property type="match status" value="1"/>
</dbReference>
<dbReference type="Gene3D" id="3.40.50.300">
    <property type="entry name" value="P-loop containing nucleotide triphosphate hydrolases"/>
    <property type="match status" value="1"/>
</dbReference>
<dbReference type="Gene3D" id="1.25.40.10">
    <property type="entry name" value="Tetratricopeptide repeat domain"/>
    <property type="match status" value="2"/>
</dbReference>
<dbReference type="InterPro" id="IPR036388">
    <property type="entry name" value="WH-like_DNA-bd_sf"/>
</dbReference>
<evidence type="ECO:0000256" key="6">
    <source>
        <dbReference type="SAM" id="Coils"/>
    </source>
</evidence>
<proteinExistence type="inferred from homology"/>
<accession>A0ABT9PE25</accession>
<dbReference type="Gene3D" id="1.10.10.10">
    <property type="entry name" value="Winged helix-like DNA-binding domain superfamily/Winged helix DNA-binding domain"/>
    <property type="match status" value="1"/>
</dbReference>
<dbReference type="RefSeq" id="WP_307250273.1">
    <property type="nucleotide sequence ID" value="NZ_JAUSQZ010000001.1"/>
</dbReference>
<evidence type="ECO:0000259" key="7">
    <source>
        <dbReference type="PROSITE" id="PS51755"/>
    </source>
</evidence>
<dbReference type="InterPro" id="IPR019734">
    <property type="entry name" value="TPR_rpt"/>
</dbReference>
<evidence type="ECO:0000256" key="3">
    <source>
        <dbReference type="ARBA" id="ARBA00023125"/>
    </source>
</evidence>
<dbReference type="InterPro" id="IPR003593">
    <property type="entry name" value="AAA+_ATPase"/>
</dbReference>
<keyword evidence="3 5" id="KW-0238">DNA-binding</keyword>
<dbReference type="SMART" id="SM00382">
    <property type="entry name" value="AAA"/>
    <property type="match status" value="1"/>
</dbReference>
<feature type="DNA-binding region" description="OmpR/PhoB-type" evidence="5">
    <location>
        <begin position="1"/>
        <end position="108"/>
    </location>
</feature>
<keyword evidence="2" id="KW-0805">Transcription regulation</keyword>
<evidence type="ECO:0000313" key="8">
    <source>
        <dbReference type="EMBL" id="MDP9830962.1"/>
    </source>
</evidence>
<evidence type="ECO:0000256" key="2">
    <source>
        <dbReference type="ARBA" id="ARBA00023015"/>
    </source>
</evidence>
<dbReference type="Pfam" id="PF13424">
    <property type="entry name" value="TPR_12"/>
    <property type="match status" value="1"/>
</dbReference>
<dbReference type="InterPro" id="IPR016032">
    <property type="entry name" value="Sig_transdc_resp-reg_C-effctor"/>
</dbReference>
<dbReference type="PRINTS" id="PR00364">
    <property type="entry name" value="DISEASERSIST"/>
</dbReference>
<dbReference type="PROSITE" id="PS51755">
    <property type="entry name" value="OMPR_PHOB"/>
    <property type="match status" value="1"/>
</dbReference>
<dbReference type="CDD" id="cd15831">
    <property type="entry name" value="BTAD"/>
    <property type="match status" value="1"/>
</dbReference>
<feature type="coiled-coil region" evidence="6">
    <location>
        <begin position="874"/>
        <end position="901"/>
    </location>
</feature>
<dbReference type="SMART" id="SM00862">
    <property type="entry name" value="Trans_reg_C"/>
    <property type="match status" value="1"/>
</dbReference>
<name>A0ABT9PE25_9ACTN</name>
<dbReference type="SMART" id="SM00028">
    <property type="entry name" value="TPR"/>
    <property type="match status" value="5"/>
</dbReference>
<dbReference type="SUPFAM" id="SSF46894">
    <property type="entry name" value="C-terminal effector domain of the bipartite response regulators"/>
    <property type="match status" value="1"/>
</dbReference>
<gene>
    <name evidence="8" type="ORF">J2S57_006711</name>
</gene>
<dbReference type="SUPFAM" id="SSF52540">
    <property type="entry name" value="P-loop containing nucleoside triphosphate hydrolases"/>
    <property type="match status" value="1"/>
</dbReference>
<dbReference type="InterPro" id="IPR027417">
    <property type="entry name" value="P-loop_NTPase"/>
</dbReference>
<dbReference type="InterPro" id="IPR011990">
    <property type="entry name" value="TPR-like_helical_dom_sf"/>
</dbReference>
<dbReference type="GO" id="GO:0003677">
    <property type="term" value="F:DNA binding"/>
    <property type="evidence" value="ECO:0007669"/>
    <property type="project" value="UniProtKB-KW"/>
</dbReference>
<dbReference type="Proteomes" id="UP001235712">
    <property type="component" value="Unassembled WGS sequence"/>
</dbReference>
<keyword evidence="9" id="KW-1185">Reference proteome</keyword>
<evidence type="ECO:0000256" key="4">
    <source>
        <dbReference type="ARBA" id="ARBA00023163"/>
    </source>
</evidence>
<organism evidence="8 9">
    <name type="scientific">Kineosporia succinea</name>
    <dbReference type="NCBI Taxonomy" id="84632"/>
    <lineage>
        <taxon>Bacteria</taxon>
        <taxon>Bacillati</taxon>
        <taxon>Actinomycetota</taxon>
        <taxon>Actinomycetes</taxon>
        <taxon>Kineosporiales</taxon>
        <taxon>Kineosporiaceae</taxon>
        <taxon>Kineosporia</taxon>
    </lineage>
</organism>
<reference evidence="8 9" key="1">
    <citation type="submission" date="2023-07" db="EMBL/GenBank/DDBJ databases">
        <title>Sequencing the genomes of 1000 actinobacteria strains.</title>
        <authorList>
            <person name="Klenk H.-P."/>
        </authorList>
    </citation>
    <scope>NUCLEOTIDE SEQUENCE [LARGE SCALE GENOMIC DNA]</scope>
    <source>
        <strain evidence="8 9">DSM 44388</strain>
    </source>
</reference>